<keyword evidence="4" id="KW-1185">Reference proteome</keyword>
<evidence type="ECO:0008006" key="5">
    <source>
        <dbReference type="Google" id="ProtNLM"/>
    </source>
</evidence>
<evidence type="ECO:0000256" key="2">
    <source>
        <dbReference type="SAM" id="SignalP"/>
    </source>
</evidence>
<feature type="region of interest" description="Disordered" evidence="1">
    <location>
        <begin position="92"/>
        <end position="112"/>
    </location>
</feature>
<evidence type="ECO:0000313" key="3">
    <source>
        <dbReference type="EMBL" id="MCY0150655.1"/>
    </source>
</evidence>
<sequence length="112" mass="11642">MKRYARILTILMLAVFAAGSVVHTANAASMNTTMALTAIDSGDMGNCQDCPDGSNELQPCDYVCVSPVLAILPSGESGLPAAVTITEKPVDLSMSGRTGLPNPYPPRSTILS</sequence>
<evidence type="ECO:0000313" key="4">
    <source>
        <dbReference type="Proteomes" id="UP001073227"/>
    </source>
</evidence>
<keyword evidence="2" id="KW-0732">Signal</keyword>
<dbReference type="EMBL" id="JAOVZR010000003">
    <property type="protein sequence ID" value="MCY0150655.1"/>
    <property type="molecule type" value="Genomic_DNA"/>
</dbReference>
<dbReference type="RefSeq" id="WP_267656372.1">
    <property type="nucleotide sequence ID" value="NZ_JAOVZR010000003.1"/>
</dbReference>
<accession>A0ABT3ZFR4</accession>
<reference evidence="3" key="1">
    <citation type="submission" date="2022-10" db="EMBL/GenBank/DDBJ databases">
        <title>Hoeflea sp. G2-23, isolated from marine algae.</title>
        <authorList>
            <person name="Kristyanto S."/>
            <person name="Kim J.M."/>
            <person name="Jeon C.O."/>
        </authorList>
    </citation>
    <scope>NUCLEOTIDE SEQUENCE</scope>
    <source>
        <strain evidence="3">G2-23</strain>
    </source>
</reference>
<protein>
    <recommendedName>
        <fullName evidence="5">Secreted protein</fullName>
    </recommendedName>
</protein>
<organism evidence="3 4">
    <name type="scientific">Hoeflea algicola</name>
    <dbReference type="NCBI Taxonomy" id="2983763"/>
    <lineage>
        <taxon>Bacteria</taxon>
        <taxon>Pseudomonadati</taxon>
        <taxon>Pseudomonadota</taxon>
        <taxon>Alphaproteobacteria</taxon>
        <taxon>Hyphomicrobiales</taxon>
        <taxon>Rhizobiaceae</taxon>
        <taxon>Hoeflea</taxon>
    </lineage>
</organism>
<name>A0ABT3ZFR4_9HYPH</name>
<dbReference type="Proteomes" id="UP001073227">
    <property type="component" value="Unassembled WGS sequence"/>
</dbReference>
<evidence type="ECO:0000256" key="1">
    <source>
        <dbReference type="SAM" id="MobiDB-lite"/>
    </source>
</evidence>
<gene>
    <name evidence="3" type="ORF">OEG84_23875</name>
</gene>
<feature type="signal peptide" evidence="2">
    <location>
        <begin position="1"/>
        <end position="27"/>
    </location>
</feature>
<feature type="chain" id="PRO_5046350356" description="Secreted protein" evidence="2">
    <location>
        <begin position="28"/>
        <end position="112"/>
    </location>
</feature>
<proteinExistence type="predicted"/>
<comment type="caution">
    <text evidence="3">The sequence shown here is derived from an EMBL/GenBank/DDBJ whole genome shotgun (WGS) entry which is preliminary data.</text>
</comment>